<dbReference type="Proteomes" id="UP000822184">
    <property type="component" value="Unassembled WGS sequence"/>
</dbReference>
<evidence type="ECO:0000313" key="3">
    <source>
        <dbReference type="Proteomes" id="UP000821656"/>
    </source>
</evidence>
<evidence type="ECO:0000313" key="1">
    <source>
        <dbReference type="EMBL" id="NRV12075.1"/>
    </source>
</evidence>
<organism evidence="1 3">
    <name type="scientific">Clostridium beijerinckii</name>
    <name type="common">Clostridium MP</name>
    <dbReference type="NCBI Taxonomy" id="1520"/>
    <lineage>
        <taxon>Bacteria</taxon>
        <taxon>Bacillati</taxon>
        <taxon>Bacillota</taxon>
        <taxon>Clostridia</taxon>
        <taxon>Eubacteriales</taxon>
        <taxon>Clostridiaceae</taxon>
        <taxon>Clostridium</taxon>
    </lineage>
</organism>
<sequence length="29" mass="3474">MPKLGYENVILEKKIEILEEKTRVIQCKK</sequence>
<reference evidence="1" key="1">
    <citation type="submission" date="2020-05" db="EMBL/GenBank/DDBJ databases">
        <title>Genomic insights into acetone-butanol-ethanol (ABE) fermentation by sequencing solventogenic clostridia strains.</title>
        <authorList>
            <person name="Brown S."/>
        </authorList>
    </citation>
    <scope>NUCLEOTIDE SEQUENCE</scope>
    <source>
        <strain evidence="2">DJ123</strain>
        <strain evidence="1">DJ126</strain>
    </source>
</reference>
<gene>
    <name evidence="2" type="ORF">BCD95_003485</name>
    <name evidence="1" type="ORF">DFH45_005038</name>
</gene>
<evidence type="ECO:0000313" key="2">
    <source>
        <dbReference type="EMBL" id="NSB15226.1"/>
    </source>
</evidence>
<dbReference type="AlphaFoldDB" id="A0A7Y8ZLW2"/>
<proteinExistence type="predicted"/>
<comment type="caution">
    <text evidence="1">The sequence shown here is derived from an EMBL/GenBank/DDBJ whole genome shotgun (WGS) entry which is preliminary data.</text>
</comment>
<name>A0A7Y8ZLW2_CLOBE</name>
<accession>A0A7Y8ZLW2</accession>
<protein>
    <submittedName>
        <fullName evidence="1">Uncharacterized protein</fullName>
    </submittedName>
</protein>
<dbReference type="EMBL" id="JABTDW010000001">
    <property type="protein sequence ID" value="NSB15226.1"/>
    <property type="molecule type" value="Genomic_DNA"/>
</dbReference>
<dbReference type="Proteomes" id="UP000821656">
    <property type="component" value="Unassembled WGS sequence"/>
</dbReference>
<dbReference type="EMBL" id="JABSXK010000001">
    <property type="protein sequence ID" value="NRV12075.1"/>
    <property type="molecule type" value="Genomic_DNA"/>
</dbReference>